<reference evidence="9 10" key="1">
    <citation type="submission" date="2020-11" db="EMBL/GenBank/DDBJ databases">
        <title>Pedobacter endophytica, an endophytic bacteria isolated form Carex pumila.</title>
        <authorList>
            <person name="Peng Y."/>
            <person name="Jiang L."/>
            <person name="Lee J."/>
        </authorList>
    </citation>
    <scope>NUCLEOTIDE SEQUENCE [LARGE SCALE GENOMIC DNA]</scope>
    <source>
        <strain evidence="9 10">JBR3-12</strain>
    </source>
</reference>
<keyword evidence="3" id="KW-0233">DNA recombination</keyword>
<dbReference type="InterPro" id="IPR036162">
    <property type="entry name" value="Resolvase-like_N_sf"/>
</dbReference>
<gene>
    <name evidence="9" type="ORF">IZT61_04915</name>
</gene>
<dbReference type="Proteomes" id="UP000594759">
    <property type="component" value="Chromosome"/>
</dbReference>
<protein>
    <submittedName>
        <fullName evidence="9">Recombinase family protein</fullName>
    </submittedName>
</protein>
<dbReference type="KEGG" id="pex:IZT61_04915"/>
<evidence type="ECO:0000256" key="3">
    <source>
        <dbReference type="ARBA" id="ARBA00023172"/>
    </source>
</evidence>
<organism evidence="9 10">
    <name type="scientific">Pedobacter endophyticus</name>
    <dbReference type="NCBI Taxonomy" id="2789740"/>
    <lineage>
        <taxon>Bacteria</taxon>
        <taxon>Pseudomonadati</taxon>
        <taxon>Bacteroidota</taxon>
        <taxon>Sphingobacteriia</taxon>
        <taxon>Sphingobacteriales</taxon>
        <taxon>Sphingobacteriaceae</taxon>
        <taxon>Pedobacter</taxon>
    </lineage>
</organism>
<dbReference type="Pfam" id="PF07508">
    <property type="entry name" value="Recombinase"/>
    <property type="match status" value="1"/>
</dbReference>
<dbReference type="PROSITE" id="PS00397">
    <property type="entry name" value="RECOMBINASES_1"/>
    <property type="match status" value="1"/>
</dbReference>
<dbReference type="AlphaFoldDB" id="A0A7S9L167"/>
<feature type="domain" description="Resolvase/invertase-type recombinase catalytic" evidence="7">
    <location>
        <begin position="4"/>
        <end position="152"/>
    </location>
</feature>
<keyword evidence="10" id="KW-1185">Reference proteome</keyword>
<evidence type="ECO:0000256" key="1">
    <source>
        <dbReference type="ARBA" id="ARBA00022908"/>
    </source>
</evidence>
<keyword evidence="2" id="KW-0238">DNA-binding</keyword>
<keyword evidence="6" id="KW-0175">Coiled coil</keyword>
<dbReference type="GO" id="GO:0003677">
    <property type="term" value="F:DNA binding"/>
    <property type="evidence" value="ECO:0007669"/>
    <property type="project" value="UniProtKB-KW"/>
</dbReference>
<dbReference type="InterPro" id="IPR011109">
    <property type="entry name" value="DNA_bind_recombinase_dom"/>
</dbReference>
<keyword evidence="1" id="KW-0229">DNA integration</keyword>
<dbReference type="PROSITE" id="PS51736">
    <property type="entry name" value="RECOMBINASES_3"/>
    <property type="match status" value="1"/>
</dbReference>
<evidence type="ECO:0000256" key="2">
    <source>
        <dbReference type="ARBA" id="ARBA00023125"/>
    </source>
</evidence>
<evidence type="ECO:0000256" key="4">
    <source>
        <dbReference type="PIRSR" id="PIRSR606118-50"/>
    </source>
</evidence>
<accession>A0A7S9L167</accession>
<dbReference type="InterPro" id="IPR038109">
    <property type="entry name" value="DNA_bind_recomb_sf"/>
</dbReference>
<dbReference type="SUPFAM" id="SSF53041">
    <property type="entry name" value="Resolvase-like"/>
    <property type="match status" value="1"/>
</dbReference>
<dbReference type="Gene3D" id="3.40.50.1390">
    <property type="entry name" value="Resolvase, N-terminal catalytic domain"/>
    <property type="match status" value="1"/>
</dbReference>
<sequence>MARLADLYIRVSTDEQAEKGYSLRSQKDVLERYCDINGIRIRKIFTEDHSAKTFNRPQWKQLLTFLKRSKRESDLLLFTKWDRFSRNTSDAYQMIAFLRKLGIEPQAIEQPLNLDVPENKMILAVYLTTPEIENDRRGLSTKAGIRQAKKEGRWTGPAPLGYVNKTKEDGSKYICHKFPEAAIIKWVFDQLERNVFSGEQILIEALEKGLKCSKNNFYCVIKNPMYYGKVTVPRFKDEEEELVDGKHQALISEEQFHKVQEILAARGKVHGRQVSVPEQMPLRGFLMCPKCTRKLTGSAPGAKVTRIYYYHCHSKCGARIRANVMNARFVEHIENIKLESKFVPLISIALNDAYENQLKDLLEEKKKLKAQIEGTQYRIRQAREMLLEGALDSSDFRVIKSENTEKLEKLSALLQELKNKNKIILDREYIIGHALGSIENLNVLFTKSDIEEKRLLISHLYPEGISYKHEKFSYHHFNKAGRIIFNSSLISL</sequence>
<dbReference type="SMART" id="SM00857">
    <property type="entry name" value="Resolvase"/>
    <property type="match status" value="1"/>
</dbReference>
<dbReference type="Gene3D" id="3.90.1750.20">
    <property type="entry name" value="Putative Large Serine Recombinase, Chain B, Domain 2"/>
    <property type="match status" value="1"/>
</dbReference>
<dbReference type="InterPro" id="IPR006119">
    <property type="entry name" value="Resolv_N"/>
</dbReference>
<evidence type="ECO:0000256" key="6">
    <source>
        <dbReference type="SAM" id="Coils"/>
    </source>
</evidence>
<dbReference type="PANTHER" id="PTHR30461">
    <property type="entry name" value="DNA-INVERTASE FROM LAMBDOID PROPHAGE"/>
    <property type="match status" value="1"/>
</dbReference>
<dbReference type="GO" id="GO:0015074">
    <property type="term" value="P:DNA integration"/>
    <property type="evidence" value="ECO:0007669"/>
    <property type="project" value="UniProtKB-KW"/>
</dbReference>
<evidence type="ECO:0000259" key="7">
    <source>
        <dbReference type="PROSITE" id="PS51736"/>
    </source>
</evidence>
<dbReference type="GO" id="GO:0000150">
    <property type="term" value="F:DNA strand exchange activity"/>
    <property type="evidence" value="ECO:0007669"/>
    <property type="project" value="InterPro"/>
</dbReference>
<evidence type="ECO:0000313" key="10">
    <source>
        <dbReference type="Proteomes" id="UP000594759"/>
    </source>
</evidence>
<evidence type="ECO:0000256" key="5">
    <source>
        <dbReference type="PROSITE-ProRule" id="PRU10137"/>
    </source>
</evidence>
<feature type="active site" description="O-(5'-phospho-DNA)-serine intermediate" evidence="4 5">
    <location>
        <position position="12"/>
    </location>
</feature>
<dbReference type="Pfam" id="PF00239">
    <property type="entry name" value="Resolvase"/>
    <property type="match status" value="1"/>
</dbReference>
<dbReference type="CDD" id="cd00338">
    <property type="entry name" value="Ser_Recombinase"/>
    <property type="match status" value="1"/>
</dbReference>
<dbReference type="PROSITE" id="PS51737">
    <property type="entry name" value="RECOMBINASE_DNA_BIND"/>
    <property type="match status" value="1"/>
</dbReference>
<evidence type="ECO:0000259" key="8">
    <source>
        <dbReference type="PROSITE" id="PS51737"/>
    </source>
</evidence>
<feature type="domain" description="Recombinase" evidence="8">
    <location>
        <begin position="159"/>
        <end position="269"/>
    </location>
</feature>
<evidence type="ECO:0000313" key="9">
    <source>
        <dbReference type="EMBL" id="QPH40620.1"/>
    </source>
</evidence>
<dbReference type="InterPro" id="IPR050639">
    <property type="entry name" value="SSR_resolvase"/>
</dbReference>
<proteinExistence type="predicted"/>
<dbReference type="EMBL" id="CP064939">
    <property type="protein sequence ID" value="QPH40620.1"/>
    <property type="molecule type" value="Genomic_DNA"/>
</dbReference>
<name>A0A7S9L167_9SPHI</name>
<dbReference type="RefSeq" id="WP_196100074.1">
    <property type="nucleotide sequence ID" value="NZ_CP064939.1"/>
</dbReference>
<dbReference type="InterPro" id="IPR006118">
    <property type="entry name" value="Recombinase_CS"/>
</dbReference>
<dbReference type="PANTHER" id="PTHR30461:SF23">
    <property type="entry name" value="DNA RECOMBINASE-RELATED"/>
    <property type="match status" value="1"/>
</dbReference>
<feature type="coiled-coil region" evidence="6">
    <location>
        <begin position="351"/>
        <end position="427"/>
    </location>
</feature>